<dbReference type="Gene3D" id="1.10.196.30">
    <property type="match status" value="1"/>
</dbReference>
<evidence type="ECO:0000313" key="2">
    <source>
        <dbReference type="EMBL" id="BAA81268.2"/>
    </source>
</evidence>
<dbReference type="Gene3D" id="3.40.50.10770">
    <property type="entry name" value="Hypothetical protein VC1899 like domain (Restriction endonuclease-like)"/>
    <property type="match status" value="1"/>
</dbReference>
<accession>Q9Y9N2</accession>
<dbReference type="NCBIfam" id="TIGR02619">
    <property type="entry name" value="putative CRISPR-associated protein, APE2256 family"/>
    <property type="match status" value="1"/>
</dbReference>
<dbReference type="eggNOG" id="arCOG01935">
    <property type="taxonomic scope" value="Archaea"/>
</dbReference>
<sequence>MGGYTHLISVGTSVLRNAYTVVSKCFKENTCSIPVRSLEPTVLKDVLETLKPCIDPGRMDDVECGRRLSRGSEAWKVVETLVSYAPFAYSAELNAMKYFISQSTKDCSVTMLDEAILYHTDTHAGRVSAEIVKGFLERLCHVKTYSKQVTGLGVFDRLFEGLSNLVREAYCDIKVRIGRGNVVLLNLTGGFKPESGALLLAGSLAGASAAYYIHEAARKPVFIPIIRLSPQVDQHLLEDAVEALASKSKISPEDLPGYAWIIYIAEAMGLASRLPDNSYRLEPARARYLAEYIRRLAFPEDCIRTA</sequence>
<dbReference type="EnsemblBacteria" id="BAA81268">
    <property type="protein sequence ID" value="BAA81268"/>
    <property type="gene ID" value="APE_2256.1"/>
</dbReference>
<dbReference type="EMBL" id="BA000002">
    <property type="protein sequence ID" value="BAA81268.2"/>
    <property type="molecule type" value="Genomic_DNA"/>
</dbReference>
<dbReference type="RefSeq" id="WP_010866892.1">
    <property type="nucleotide sequence ID" value="NC_000854.2"/>
</dbReference>
<feature type="domain" description="CRISPR system ring nuclease SSO1393-like" evidence="1">
    <location>
        <begin position="89"/>
        <end position="226"/>
    </location>
</feature>
<protein>
    <recommendedName>
        <fullName evidence="1">CRISPR system ring nuclease SSO1393-like domain-containing protein</fullName>
    </recommendedName>
</protein>
<dbReference type="Proteomes" id="UP000002518">
    <property type="component" value="Chromosome"/>
</dbReference>
<dbReference type="Pfam" id="PF09651">
    <property type="entry name" value="Cas_APE2256"/>
    <property type="match status" value="1"/>
</dbReference>
<evidence type="ECO:0000313" key="3">
    <source>
        <dbReference type="Proteomes" id="UP000002518"/>
    </source>
</evidence>
<dbReference type="KEGG" id="ape:APE_2256.1"/>
<dbReference type="InterPro" id="IPR016620">
    <property type="entry name" value="SSO1393"/>
</dbReference>
<organism evidence="2 3">
    <name type="scientific">Aeropyrum pernix (strain ATCC 700893 / DSM 11879 / JCM 9820 / NBRC 100138 / K1)</name>
    <dbReference type="NCBI Taxonomy" id="272557"/>
    <lineage>
        <taxon>Archaea</taxon>
        <taxon>Thermoproteota</taxon>
        <taxon>Thermoprotei</taxon>
        <taxon>Desulfurococcales</taxon>
        <taxon>Desulfurococcaceae</taxon>
        <taxon>Aeropyrum</taxon>
    </lineage>
</organism>
<dbReference type="GeneID" id="1445300"/>
<dbReference type="PIR" id="D72451">
    <property type="entry name" value="D72451"/>
</dbReference>
<reference evidence="2 3" key="1">
    <citation type="journal article" date="1999" name="DNA Res.">
        <title>Complete genome sequence of an aerobic hyper-thermophilic crenarchaeon, Aeropyrum pernix K1.</title>
        <authorList>
            <person name="Kawarabayasi Y."/>
            <person name="Hino Y."/>
            <person name="Horikawa H."/>
            <person name="Yamazaki S."/>
            <person name="Haikawa Y."/>
            <person name="Jin-no K."/>
            <person name="Takahashi M."/>
            <person name="Sekine M."/>
            <person name="Baba S."/>
            <person name="Ankai A."/>
            <person name="Kosugi H."/>
            <person name="Hosoyama A."/>
            <person name="Fukui S."/>
            <person name="Nagai Y."/>
            <person name="Nishijima K."/>
            <person name="Nakazawa H."/>
            <person name="Takamiya M."/>
            <person name="Masuda S."/>
            <person name="Funahashi T."/>
            <person name="Tanaka T."/>
            <person name="Kudoh Y."/>
            <person name="Yamazaki J."/>
            <person name="Kushida N."/>
            <person name="Oguchi A."/>
            <person name="Aoki K."/>
            <person name="Kubota K."/>
            <person name="Nakamura Y."/>
            <person name="Nomura N."/>
            <person name="Sako Y."/>
            <person name="Kikuchi H."/>
        </authorList>
    </citation>
    <scope>NUCLEOTIDE SEQUENCE [LARGE SCALE GENOMIC DNA]</scope>
    <source>
        <strain evidence="3">ATCC 700893 / DSM 11879 / JCM 9820 / NBRC 100138 / K1</strain>
    </source>
</reference>
<evidence type="ECO:0000259" key="1">
    <source>
        <dbReference type="Pfam" id="PF09651"/>
    </source>
</evidence>
<keyword evidence="3" id="KW-1185">Reference proteome</keyword>
<proteinExistence type="predicted"/>
<dbReference type="PIRSF" id="PIRSF014470">
    <property type="entry name" value="UCP014470"/>
    <property type="match status" value="1"/>
</dbReference>
<dbReference type="InterPro" id="IPR013442">
    <property type="entry name" value="SSO1393-like"/>
</dbReference>
<name>Q9Y9N2_AERPE</name>
<gene>
    <name evidence="2" type="ordered locus">APE_2256.1</name>
</gene>
<dbReference type="AlphaFoldDB" id="Q9Y9N2"/>